<evidence type="ECO:0000313" key="3">
    <source>
        <dbReference type="EMBL" id="CAL1584767.1"/>
    </source>
</evidence>
<dbReference type="Pfam" id="PF00431">
    <property type="entry name" value="CUB"/>
    <property type="match status" value="1"/>
</dbReference>
<dbReference type="Proteomes" id="UP001497482">
    <property type="component" value="Chromosome 16"/>
</dbReference>
<accession>A0AAV2K9E2</accession>
<dbReference type="InterPro" id="IPR035914">
    <property type="entry name" value="Sperma_CUB_dom_sf"/>
</dbReference>
<organism evidence="3 4">
    <name type="scientific">Knipowitschia caucasica</name>
    <name type="common">Caucasian dwarf goby</name>
    <name type="synonym">Pomatoschistus caucasicus</name>
    <dbReference type="NCBI Taxonomy" id="637954"/>
    <lineage>
        <taxon>Eukaryota</taxon>
        <taxon>Metazoa</taxon>
        <taxon>Chordata</taxon>
        <taxon>Craniata</taxon>
        <taxon>Vertebrata</taxon>
        <taxon>Euteleostomi</taxon>
        <taxon>Actinopterygii</taxon>
        <taxon>Neopterygii</taxon>
        <taxon>Teleostei</taxon>
        <taxon>Neoteleostei</taxon>
        <taxon>Acanthomorphata</taxon>
        <taxon>Gobiaria</taxon>
        <taxon>Gobiiformes</taxon>
        <taxon>Gobioidei</taxon>
        <taxon>Gobiidae</taxon>
        <taxon>Gobiinae</taxon>
        <taxon>Knipowitschia</taxon>
    </lineage>
</organism>
<keyword evidence="4" id="KW-1185">Reference proteome</keyword>
<feature type="domain" description="CUB" evidence="2">
    <location>
        <begin position="31"/>
        <end position="69"/>
    </location>
</feature>
<evidence type="ECO:0000313" key="4">
    <source>
        <dbReference type="Proteomes" id="UP001497482"/>
    </source>
</evidence>
<keyword evidence="1" id="KW-1015">Disulfide bond</keyword>
<evidence type="ECO:0000256" key="1">
    <source>
        <dbReference type="ARBA" id="ARBA00023157"/>
    </source>
</evidence>
<gene>
    <name evidence="3" type="ORF">KC01_LOCUS15051</name>
</gene>
<proteinExistence type="predicted"/>
<dbReference type="SUPFAM" id="SSF49854">
    <property type="entry name" value="Spermadhesin, CUB domain"/>
    <property type="match status" value="1"/>
</dbReference>
<dbReference type="EMBL" id="OZ035838">
    <property type="protein sequence ID" value="CAL1584767.1"/>
    <property type="molecule type" value="Genomic_DNA"/>
</dbReference>
<reference evidence="3 4" key="1">
    <citation type="submission" date="2024-04" db="EMBL/GenBank/DDBJ databases">
        <authorList>
            <person name="Waldvogel A.-M."/>
            <person name="Schoenle A."/>
        </authorList>
    </citation>
    <scope>NUCLEOTIDE SEQUENCE [LARGE SCALE GENOMIC DNA]</scope>
</reference>
<evidence type="ECO:0000259" key="2">
    <source>
        <dbReference type="Pfam" id="PF00431"/>
    </source>
</evidence>
<sequence length="117" mass="13403">MPRVRVTSLLLQIRRCRQMRWQCKVWIQSNNKRLSGSNIPSPIVSNKNWLRLHFVTDGNHRYRGFSAHYQGSQSGVSMFMQDEISCASIQNYHFCSSTLVGCRGISATAIRSSYDST</sequence>
<dbReference type="AlphaFoldDB" id="A0AAV2K9E2"/>
<protein>
    <recommendedName>
        <fullName evidence="2">CUB domain-containing protein</fullName>
    </recommendedName>
</protein>
<dbReference type="CDD" id="cd00041">
    <property type="entry name" value="CUB"/>
    <property type="match status" value="1"/>
</dbReference>
<dbReference type="InterPro" id="IPR000859">
    <property type="entry name" value="CUB_dom"/>
</dbReference>
<name>A0AAV2K9E2_KNICA</name>
<dbReference type="Gene3D" id="2.60.120.290">
    <property type="entry name" value="Spermadhesin, CUB domain"/>
    <property type="match status" value="1"/>
</dbReference>